<evidence type="ECO:0000313" key="8">
    <source>
        <dbReference type="Proteomes" id="UP001139199"/>
    </source>
</evidence>
<evidence type="ECO:0000259" key="6">
    <source>
        <dbReference type="Pfam" id="PF08281"/>
    </source>
</evidence>
<comment type="caution">
    <text evidence="7">The sequence shown here is derived from an EMBL/GenBank/DDBJ whole genome shotgun (WGS) entry which is preliminary data.</text>
</comment>
<feature type="domain" description="RNA polymerase sigma-70 region 2" evidence="5">
    <location>
        <begin position="22"/>
        <end position="86"/>
    </location>
</feature>
<dbReference type="RefSeq" id="WP_226543411.1">
    <property type="nucleotide sequence ID" value="NZ_JAJAPW010000003.1"/>
</dbReference>
<keyword evidence="8" id="KW-1185">Reference proteome</keyword>
<accession>A0A9X1I014</accession>
<sequence>MDSTKSFTSQSICEEFNFNTTFNKHSKAIFNFLVFNYHDKQLAEDAVQEAYITLWKNCSKVPVEKAKSYLYTIAKNKIIDAFRNKQTVNKYANNNVSNTVEQETPMFILEEKEFHKTLNLALAKMPEKYRVPFLLNRIEKKKYKEIAELLDTTVKAIEKRIYNALEFLQEELEISKKRF</sequence>
<feature type="domain" description="RNA polymerase sigma factor 70 region 4 type 2" evidence="6">
    <location>
        <begin position="118"/>
        <end position="168"/>
    </location>
</feature>
<proteinExistence type="inferred from homology"/>
<dbReference type="NCBIfam" id="TIGR02937">
    <property type="entry name" value="sigma70-ECF"/>
    <property type="match status" value="1"/>
</dbReference>
<evidence type="ECO:0000259" key="5">
    <source>
        <dbReference type="Pfam" id="PF04542"/>
    </source>
</evidence>
<dbReference type="AlphaFoldDB" id="A0A9X1I014"/>
<dbReference type="SUPFAM" id="SSF88946">
    <property type="entry name" value="Sigma2 domain of RNA polymerase sigma factors"/>
    <property type="match status" value="1"/>
</dbReference>
<dbReference type="PANTHER" id="PTHR43133:SF46">
    <property type="entry name" value="RNA POLYMERASE SIGMA-70 FACTOR ECF SUBFAMILY"/>
    <property type="match status" value="1"/>
</dbReference>
<dbReference type="InterPro" id="IPR014284">
    <property type="entry name" value="RNA_pol_sigma-70_dom"/>
</dbReference>
<dbReference type="Gene3D" id="1.10.10.10">
    <property type="entry name" value="Winged helix-like DNA-binding domain superfamily/Winged helix DNA-binding domain"/>
    <property type="match status" value="1"/>
</dbReference>
<dbReference type="InterPro" id="IPR007627">
    <property type="entry name" value="RNA_pol_sigma70_r2"/>
</dbReference>
<keyword evidence="4" id="KW-0804">Transcription</keyword>
<dbReference type="GO" id="GO:0016987">
    <property type="term" value="F:sigma factor activity"/>
    <property type="evidence" value="ECO:0007669"/>
    <property type="project" value="UniProtKB-KW"/>
</dbReference>
<dbReference type="EMBL" id="JAJAPW010000003">
    <property type="protein sequence ID" value="MCB4798940.1"/>
    <property type="molecule type" value="Genomic_DNA"/>
</dbReference>
<dbReference type="PANTHER" id="PTHR43133">
    <property type="entry name" value="RNA POLYMERASE ECF-TYPE SIGMA FACTO"/>
    <property type="match status" value="1"/>
</dbReference>
<evidence type="ECO:0000256" key="1">
    <source>
        <dbReference type="ARBA" id="ARBA00010641"/>
    </source>
</evidence>
<dbReference type="Pfam" id="PF08281">
    <property type="entry name" value="Sigma70_r4_2"/>
    <property type="match status" value="1"/>
</dbReference>
<dbReference type="SUPFAM" id="SSF88659">
    <property type="entry name" value="Sigma3 and sigma4 domains of RNA polymerase sigma factors"/>
    <property type="match status" value="1"/>
</dbReference>
<evidence type="ECO:0000256" key="2">
    <source>
        <dbReference type="ARBA" id="ARBA00023015"/>
    </source>
</evidence>
<dbReference type="InterPro" id="IPR013324">
    <property type="entry name" value="RNA_pol_sigma_r3/r4-like"/>
</dbReference>
<keyword evidence="3" id="KW-0731">Sigma factor</keyword>
<dbReference type="InterPro" id="IPR036388">
    <property type="entry name" value="WH-like_DNA-bd_sf"/>
</dbReference>
<protein>
    <submittedName>
        <fullName evidence="7">Sigma-70 family RNA polymerase sigma factor</fullName>
    </submittedName>
</protein>
<dbReference type="InterPro" id="IPR039425">
    <property type="entry name" value="RNA_pol_sigma-70-like"/>
</dbReference>
<dbReference type="Gene3D" id="1.10.1740.10">
    <property type="match status" value="1"/>
</dbReference>
<evidence type="ECO:0000256" key="4">
    <source>
        <dbReference type="ARBA" id="ARBA00023163"/>
    </source>
</evidence>
<dbReference type="Proteomes" id="UP001139199">
    <property type="component" value="Unassembled WGS sequence"/>
</dbReference>
<dbReference type="InterPro" id="IPR013325">
    <property type="entry name" value="RNA_pol_sigma_r2"/>
</dbReference>
<gene>
    <name evidence="7" type="ORF">LG649_08785</name>
</gene>
<dbReference type="CDD" id="cd06171">
    <property type="entry name" value="Sigma70_r4"/>
    <property type="match status" value="1"/>
</dbReference>
<organism evidence="7 8">
    <name type="scientific">Neotamlana laminarinivorans</name>
    <dbReference type="NCBI Taxonomy" id="2883124"/>
    <lineage>
        <taxon>Bacteria</taxon>
        <taxon>Pseudomonadati</taxon>
        <taxon>Bacteroidota</taxon>
        <taxon>Flavobacteriia</taxon>
        <taxon>Flavobacteriales</taxon>
        <taxon>Flavobacteriaceae</taxon>
        <taxon>Neotamlana</taxon>
    </lineage>
</organism>
<dbReference type="InterPro" id="IPR013249">
    <property type="entry name" value="RNA_pol_sigma70_r4_t2"/>
</dbReference>
<dbReference type="Pfam" id="PF04542">
    <property type="entry name" value="Sigma70_r2"/>
    <property type="match status" value="1"/>
</dbReference>
<comment type="similarity">
    <text evidence="1">Belongs to the sigma-70 factor family. ECF subfamily.</text>
</comment>
<keyword evidence="2" id="KW-0805">Transcription regulation</keyword>
<dbReference type="GO" id="GO:0003677">
    <property type="term" value="F:DNA binding"/>
    <property type="evidence" value="ECO:0007669"/>
    <property type="project" value="InterPro"/>
</dbReference>
<evidence type="ECO:0000313" key="7">
    <source>
        <dbReference type="EMBL" id="MCB4798940.1"/>
    </source>
</evidence>
<evidence type="ECO:0000256" key="3">
    <source>
        <dbReference type="ARBA" id="ARBA00023082"/>
    </source>
</evidence>
<name>A0A9X1I014_9FLAO</name>
<reference evidence="7" key="1">
    <citation type="submission" date="2021-10" db="EMBL/GenBank/DDBJ databases">
        <title>Tamlana sargassums sp. nov., and Tamlana laminarinivorans sp. nov., two new bacteria isolated from the brown alga.</title>
        <authorList>
            <person name="Li J."/>
        </authorList>
    </citation>
    <scope>NUCLEOTIDE SEQUENCE</scope>
    <source>
        <strain evidence="7">PT2-4</strain>
    </source>
</reference>
<dbReference type="GO" id="GO:0006352">
    <property type="term" value="P:DNA-templated transcription initiation"/>
    <property type="evidence" value="ECO:0007669"/>
    <property type="project" value="InterPro"/>
</dbReference>